<evidence type="ECO:0000313" key="3">
    <source>
        <dbReference type="Proteomes" id="UP000247681"/>
    </source>
</evidence>
<gene>
    <name evidence="2" type="ORF">DMB68_18500</name>
</gene>
<reference evidence="2 3" key="1">
    <citation type="submission" date="2018-05" db="EMBL/GenBank/DDBJ databases">
        <title>Flavobacterium sp. strain IMCC34758, incomplete genome.</title>
        <authorList>
            <person name="Joung Y."/>
        </authorList>
    </citation>
    <scope>NUCLEOTIDE SEQUENCE [LARGE SCALE GENOMIC DNA]</scope>
    <source>
        <strain evidence="2 3">IMCC34758</strain>
    </source>
</reference>
<dbReference type="EMBL" id="QJHL01000005">
    <property type="protein sequence ID" value="PXY43579.1"/>
    <property type="molecule type" value="Genomic_DNA"/>
</dbReference>
<protein>
    <submittedName>
        <fullName evidence="2">Esterase</fullName>
    </submittedName>
</protein>
<keyword evidence="3" id="KW-1185">Reference proteome</keyword>
<dbReference type="RefSeq" id="WP_110348122.1">
    <property type="nucleotide sequence ID" value="NZ_QJHL01000005.1"/>
</dbReference>
<dbReference type="Pfam" id="PF00756">
    <property type="entry name" value="Esterase"/>
    <property type="match status" value="1"/>
</dbReference>
<organism evidence="2 3">
    <name type="scientific">Flavobacterium hydrophilum</name>
    <dbReference type="NCBI Taxonomy" id="2211445"/>
    <lineage>
        <taxon>Bacteria</taxon>
        <taxon>Pseudomonadati</taxon>
        <taxon>Bacteroidota</taxon>
        <taxon>Flavobacteriia</taxon>
        <taxon>Flavobacteriales</taxon>
        <taxon>Flavobacteriaceae</taxon>
        <taxon>Flavobacterium</taxon>
    </lineage>
</organism>
<keyword evidence="1" id="KW-0732">Signal</keyword>
<dbReference type="InterPro" id="IPR029058">
    <property type="entry name" value="AB_hydrolase_fold"/>
</dbReference>
<feature type="signal peptide" evidence="1">
    <location>
        <begin position="1"/>
        <end position="17"/>
    </location>
</feature>
<proteinExistence type="predicted"/>
<dbReference type="Gene3D" id="3.40.50.1820">
    <property type="entry name" value="alpha/beta hydrolase"/>
    <property type="match status" value="1"/>
</dbReference>
<evidence type="ECO:0000256" key="1">
    <source>
        <dbReference type="SAM" id="SignalP"/>
    </source>
</evidence>
<comment type="caution">
    <text evidence="2">The sequence shown here is derived from an EMBL/GenBank/DDBJ whole genome shotgun (WGS) entry which is preliminary data.</text>
</comment>
<dbReference type="SUPFAM" id="SSF53474">
    <property type="entry name" value="alpha/beta-Hydrolases"/>
    <property type="match status" value="1"/>
</dbReference>
<name>A0A2V4BX45_9FLAO</name>
<dbReference type="InterPro" id="IPR050583">
    <property type="entry name" value="Mycobacterial_A85_antigen"/>
</dbReference>
<dbReference type="PANTHER" id="PTHR48098">
    <property type="entry name" value="ENTEROCHELIN ESTERASE-RELATED"/>
    <property type="match status" value="1"/>
</dbReference>
<feature type="chain" id="PRO_5016097446" evidence="1">
    <location>
        <begin position="18"/>
        <end position="262"/>
    </location>
</feature>
<accession>A0A2V4BX45</accession>
<dbReference type="Proteomes" id="UP000247681">
    <property type="component" value="Unassembled WGS sequence"/>
</dbReference>
<dbReference type="InterPro" id="IPR000801">
    <property type="entry name" value="Esterase-like"/>
</dbReference>
<dbReference type="AlphaFoldDB" id="A0A2V4BX45"/>
<evidence type="ECO:0000313" key="2">
    <source>
        <dbReference type="EMBL" id="PXY43579.1"/>
    </source>
</evidence>
<sequence length="262" mass="29518">MKHISLLLFLLISCSKADDFEITGTTEQFVLKSTIHKEDYVIYVYLPQNYSPEPINQLVIGLDGDLHFNTISQLISKKVVNGSMPPSVFIGIGNSKKRNRDYTPTVYDKGSGGADNFYLFLKDELIPELEARYNIDKSNNKTLIGNSFGGLFTQYVMAKDRISNPFDKFVAIGTSYWYDSGIIFEYEKKYADTHTDLPVKFFNGMGTLEGGVSLGSFEQMNKILDSRSFSNFKHKSEYIKKSGHSGAANKGFKKGLDYVFSN</sequence>
<dbReference type="PANTHER" id="PTHR48098:SF6">
    <property type="entry name" value="FERRI-BACILLIBACTIN ESTERASE BESA"/>
    <property type="match status" value="1"/>
</dbReference>
<dbReference type="OrthoDB" id="9784036at2"/>